<keyword evidence="2" id="KW-1185">Reference proteome</keyword>
<evidence type="ECO:0000313" key="2">
    <source>
        <dbReference type="Proteomes" id="UP000830167"/>
    </source>
</evidence>
<dbReference type="Pfam" id="PF26461">
    <property type="entry name" value="Phi812_tail_tube"/>
    <property type="match status" value="1"/>
</dbReference>
<gene>
    <name evidence="1" type="ORF">LSG31_00375</name>
</gene>
<dbReference type="RefSeq" id="WP_347437473.1">
    <property type="nucleotide sequence ID" value="NZ_CP089291.1"/>
</dbReference>
<dbReference type="EMBL" id="CP089291">
    <property type="protein sequence ID" value="UOF90773.1"/>
    <property type="molecule type" value="Genomic_DNA"/>
</dbReference>
<organism evidence="1 2">
    <name type="scientific">Fodinisporobacter ferrooxydans</name>
    <dbReference type="NCBI Taxonomy" id="2901836"/>
    <lineage>
        <taxon>Bacteria</taxon>
        <taxon>Bacillati</taxon>
        <taxon>Bacillota</taxon>
        <taxon>Bacilli</taxon>
        <taxon>Bacillales</taxon>
        <taxon>Alicyclobacillaceae</taxon>
        <taxon>Fodinisporobacter</taxon>
    </lineage>
</organism>
<evidence type="ECO:0000313" key="1">
    <source>
        <dbReference type="EMBL" id="UOF90773.1"/>
    </source>
</evidence>
<name>A0ABY4CK43_9BACL</name>
<reference evidence="1" key="1">
    <citation type="submission" date="2021-12" db="EMBL/GenBank/DDBJ databases">
        <title>Alicyclobacillaceae gen. nov., sp. nov., isolated from chalcocite enrichment system.</title>
        <authorList>
            <person name="Jiang Z."/>
        </authorList>
    </citation>
    <scope>NUCLEOTIDE SEQUENCE</scope>
    <source>
        <strain evidence="1">MYW30-H2</strain>
    </source>
</reference>
<dbReference type="Proteomes" id="UP000830167">
    <property type="component" value="Chromosome"/>
</dbReference>
<protein>
    <submittedName>
        <fullName evidence="1">Uncharacterized protein</fullName>
    </submittedName>
</protein>
<accession>A0ABY4CK43</accession>
<dbReference type="InterPro" id="IPR058640">
    <property type="entry name" value="Phi812_tail_tube"/>
</dbReference>
<proteinExistence type="predicted"/>
<sequence>MPTINRQVQSANLLVIEFDGQQIGVVQTARFSGDFSLTDESGIGDNVVVEYVPGIAHITVSASGILLIQKNLLSAGLMPSNSVRDVLQGNVFDIGLYSRSSGAWLLKAIDCSPASMDIGVNTGRAATYDYSFRARDIAGTLIG</sequence>